<organism evidence="1 3">
    <name type="scientific">Escherichia coli</name>
    <dbReference type="NCBI Taxonomy" id="562"/>
    <lineage>
        <taxon>Bacteria</taxon>
        <taxon>Pseudomonadati</taxon>
        <taxon>Pseudomonadota</taxon>
        <taxon>Gammaproteobacteria</taxon>
        <taxon>Enterobacterales</taxon>
        <taxon>Enterobacteriaceae</taxon>
        <taxon>Escherichia</taxon>
    </lineage>
</organism>
<dbReference type="AlphaFoldDB" id="A0A6N8NJ57"/>
<dbReference type="Proteomes" id="UP000436482">
    <property type="component" value="Unassembled WGS sequence"/>
</dbReference>
<evidence type="ECO:0000313" key="1">
    <source>
        <dbReference type="EMBL" id="MWR89785.1"/>
    </source>
</evidence>
<protein>
    <submittedName>
        <fullName evidence="1">Uncharacterized protein</fullName>
    </submittedName>
</protein>
<sequence>MKDLTLTLTRDELACLEHLRNVGQFVNAMTLLNDSVTVSREPAHQAQLSSVIYLMTTQLDDVVERCMQRWLTEEVGA</sequence>
<dbReference type="EMBL" id="WTQQ01000244">
    <property type="protein sequence ID" value="MWR89785.1"/>
    <property type="molecule type" value="Genomic_DNA"/>
</dbReference>
<comment type="caution">
    <text evidence="1">The sequence shown here is derived from an EMBL/GenBank/DDBJ whole genome shotgun (WGS) entry which is preliminary data.</text>
</comment>
<dbReference type="Proteomes" id="UP000462410">
    <property type="component" value="Unassembled WGS sequence"/>
</dbReference>
<accession>A0A6N8NJ57</accession>
<evidence type="ECO:0000313" key="2">
    <source>
        <dbReference type="EMBL" id="MWT20807.1"/>
    </source>
</evidence>
<dbReference type="EMBL" id="WTRC01000072">
    <property type="protein sequence ID" value="MWT20807.1"/>
    <property type="molecule type" value="Genomic_DNA"/>
</dbReference>
<dbReference type="RefSeq" id="WP_160454930.1">
    <property type="nucleotide sequence ID" value="NZ_WTRT01000002.1"/>
</dbReference>
<gene>
    <name evidence="2" type="ORF">GP965_07660</name>
    <name evidence="1" type="ORF">GP979_16005</name>
</gene>
<evidence type="ECO:0000313" key="4">
    <source>
        <dbReference type="Proteomes" id="UP000462410"/>
    </source>
</evidence>
<proteinExistence type="predicted"/>
<evidence type="ECO:0000313" key="3">
    <source>
        <dbReference type="Proteomes" id="UP000436482"/>
    </source>
</evidence>
<reference evidence="3 4" key="1">
    <citation type="submission" date="2019-12" db="EMBL/GenBank/DDBJ databases">
        <title>Enteriobacteria Tanzani isolates_8377-8380.</title>
        <authorList>
            <person name="Subbiah M."/>
            <person name="Call D."/>
        </authorList>
    </citation>
    <scope>NUCLEOTIDE SEQUENCE [LARGE SCALE GENOMIC DNA]</scope>
    <source>
        <strain evidence="2 4">8378wH8</strain>
        <strain evidence="1 3">8379wE6</strain>
    </source>
</reference>
<name>A0A6N8NJ57_ECOLX</name>